<dbReference type="GO" id="GO:0046872">
    <property type="term" value="F:metal ion binding"/>
    <property type="evidence" value="ECO:0007669"/>
    <property type="project" value="UniProtKB-KW"/>
</dbReference>
<dbReference type="InterPro" id="IPR013098">
    <property type="entry name" value="Ig_I-set"/>
</dbReference>
<dbReference type="PROSITE" id="PS00107">
    <property type="entry name" value="PROTEIN_KINASE_ATP"/>
    <property type="match status" value="1"/>
</dbReference>
<evidence type="ECO:0000256" key="9">
    <source>
        <dbReference type="ARBA" id="ARBA00023137"/>
    </source>
</evidence>
<dbReference type="Gene3D" id="2.60.40.10">
    <property type="entry name" value="Immunoglobulins"/>
    <property type="match status" value="2"/>
</dbReference>
<comment type="caution">
    <text evidence="24">The sequence shown here is derived from an EMBL/GenBank/DDBJ whole genome shotgun (WGS) entry which is preliminary data.</text>
</comment>
<dbReference type="InterPro" id="IPR007110">
    <property type="entry name" value="Ig-like_dom"/>
</dbReference>
<dbReference type="InterPro" id="IPR013783">
    <property type="entry name" value="Ig-like_fold"/>
</dbReference>
<accession>A0A8J4XSM8</accession>
<evidence type="ECO:0000256" key="14">
    <source>
        <dbReference type="ARBA" id="ARBA00051243"/>
    </source>
</evidence>
<feature type="compositionally biased region" description="Polar residues" evidence="20">
    <location>
        <begin position="567"/>
        <end position="580"/>
    </location>
</feature>
<keyword evidence="5" id="KW-0418">Kinase</keyword>
<evidence type="ECO:0000256" key="10">
    <source>
        <dbReference type="ARBA" id="ARBA00023157"/>
    </source>
</evidence>
<gene>
    <name evidence="24" type="primary">Flt1_0</name>
    <name evidence="24" type="ORF">GWK47_015159</name>
</gene>
<dbReference type="SMART" id="SM00409">
    <property type="entry name" value="IG"/>
    <property type="match status" value="2"/>
</dbReference>
<comment type="catalytic activity">
    <reaction evidence="14">
        <text>L-tyrosyl-[protein] + ATP = O-phospho-L-tyrosyl-[protein] + ADP + H(+)</text>
        <dbReference type="Rhea" id="RHEA:10596"/>
        <dbReference type="Rhea" id="RHEA-COMP:10136"/>
        <dbReference type="Rhea" id="RHEA-COMP:20101"/>
        <dbReference type="ChEBI" id="CHEBI:15378"/>
        <dbReference type="ChEBI" id="CHEBI:30616"/>
        <dbReference type="ChEBI" id="CHEBI:46858"/>
        <dbReference type="ChEBI" id="CHEBI:61978"/>
        <dbReference type="ChEBI" id="CHEBI:456216"/>
        <dbReference type="EC" id="2.7.10.1"/>
    </reaction>
</comment>
<dbReference type="AlphaFoldDB" id="A0A8J4XSM8"/>
<feature type="region of interest" description="Disordered" evidence="20">
    <location>
        <begin position="556"/>
        <end position="580"/>
    </location>
</feature>
<evidence type="ECO:0000259" key="22">
    <source>
        <dbReference type="PROSITE" id="PS50011"/>
    </source>
</evidence>
<dbReference type="SMART" id="SM00408">
    <property type="entry name" value="IGc2"/>
    <property type="match status" value="1"/>
</dbReference>
<feature type="region of interest" description="Disordered" evidence="20">
    <location>
        <begin position="629"/>
        <end position="658"/>
    </location>
</feature>
<feature type="binding site" evidence="16">
    <location>
        <begin position="411"/>
        <end position="418"/>
    </location>
    <ligand>
        <name>ATP</name>
        <dbReference type="ChEBI" id="CHEBI:30616"/>
    </ligand>
</feature>
<dbReference type="InterPro" id="IPR000719">
    <property type="entry name" value="Prot_kinase_dom"/>
</dbReference>
<feature type="binding site" evidence="17">
    <location>
        <position position="730"/>
    </location>
    <ligand>
        <name>Mg(2+)</name>
        <dbReference type="ChEBI" id="CHEBI:18420"/>
    </ligand>
</feature>
<evidence type="ECO:0000256" key="11">
    <source>
        <dbReference type="ARBA" id="ARBA00023170"/>
    </source>
</evidence>
<evidence type="ECO:0000256" key="13">
    <source>
        <dbReference type="ARBA" id="ARBA00023319"/>
    </source>
</evidence>
<dbReference type="OrthoDB" id="3256376at2759"/>
<organism evidence="24 25">
    <name type="scientific">Chionoecetes opilio</name>
    <name type="common">Atlantic snow crab</name>
    <name type="synonym">Cancer opilio</name>
    <dbReference type="NCBI Taxonomy" id="41210"/>
    <lineage>
        <taxon>Eukaryota</taxon>
        <taxon>Metazoa</taxon>
        <taxon>Ecdysozoa</taxon>
        <taxon>Arthropoda</taxon>
        <taxon>Crustacea</taxon>
        <taxon>Multicrustacea</taxon>
        <taxon>Malacostraca</taxon>
        <taxon>Eumalacostraca</taxon>
        <taxon>Eucarida</taxon>
        <taxon>Decapoda</taxon>
        <taxon>Pleocyemata</taxon>
        <taxon>Brachyura</taxon>
        <taxon>Eubrachyura</taxon>
        <taxon>Majoidea</taxon>
        <taxon>Majidae</taxon>
        <taxon>Chionoecetes</taxon>
    </lineage>
</organism>
<dbReference type="PROSITE" id="PS50835">
    <property type="entry name" value="IG_LIKE"/>
    <property type="match status" value="1"/>
</dbReference>
<dbReference type="FunFam" id="1.10.510.10:FF:000554">
    <property type="entry name" value="Predicted protein"/>
    <property type="match status" value="1"/>
</dbReference>
<dbReference type="GO" id="GO:0043235">
    <property type="term" value="C:receptor complex"/>
    <property type="evidence" value="ECO:0007669"/>
    <property type="project" value="TreeGrafter"/>
</dbReference>
<keyword evidence="10" id="KW-1015">Disulfide bond</keyword>
<dbReference type="InterPro" id="IPR036179">
    <property type="entry name" value="Ig-like_dom_sf"/>
</dbReference>
<evidence type="ECO:0000256" key="16">
    <source>
        <dbReference type="PIRSR" id="PIRSR000615-2"/>
    </source>
</evidence>
<evidence type="ECO:0000256" key="6">
    <source>
        <dbReference type="ARBA" id="ARBA00022840"/>
    </source>
</evidence>
<name>A0A8J4XSM8_CHIOP</name>
<evidence type="ECO:0000256" key="1">
    <source>
        <dbReference type="ARBA" id="ARBA00004167"/>
    </source>
</evidence>
<feature type="compositionally biased region" description="Polar residues" evidence="20">
    <location>
        <begin position="929"/>
        <end position="954"/>
    </location>
</feature>
<keyword evidence="9" id="KW-0829">Tyrosine-protein kinase</keyword>
<dbReference type="InterPro" id="IPR050122">
    <property type="entry name" value="RTK"/>
</dbReference>
<keyword evidence="25" id="KW-1185">Reference proteome</keyword>
<feature type="binding site" evidence="16">
    <location>
        <position position="716"/>
    </location>
    <ligand>
        <name>ATP</name>
        <dbReference type="ChEBI" id="CHEBI:30616"/>
    </ligand>
</feature>
<evidence type="ECO:0000256" key="19">
    <source>
        <dbReference type="PROSITE-ProRule" id="PRU10141"/>
    </source>
</evidence>
<dbReference type="SUPFAM" id="SSF56112">
    <property type="entry name" value="Protein kinase-like (PK-like)"/>
    <property type="match status" value="1"/>
</dbReference>
<evidence type="ECO:0000256" key="3">
    <source>
        <dbReference type="ARBA" id="ARBA00022692"/>
    </source>
</evidence>
<dbReference type="Gene3D" id="1.10.510.10">
    <property type="entry name" value="Transferase(Phosphotransferase) domain 1"/>
    <property type="match status" value="1"/>
</dbReference>
<keyword evidence="6 16" id="KW-0067">ATP-binding</keyword>
<dbReference type="FunFam" id="2.60.40.10:FF:000107">
    <property type="entry name" value="Myosin, light chain kinase a"/>
    <property type="match status" value="1"/>
</dbReference>
<dbReference type="InterPro" id="IPR003599">
    <property type="entry name" value="Ig_sub"/>
</dbReference>
<feature type="transmembrane region" description="Helical" evidence="21">
    <location>
        <begin position="326"/>
        <end position="348"/>
    </location>
</feature>
<keyword evidence="2" id="KW-0808">Transferase</keyword>
<keyword evidence="11 24" id="KW-0675">Receptor</keyword>
<evidence type="ECO:0000256" key="12">
    <source>
        <dbReference type="ARBA" id="ARBA00023180"/>
    </source>
</evidence>
<dbReference type="InterPro" id="IPR001245">
    <property type="entry name" value="Ser-Thr/Tyr_kinase_cat_dom"/>
</dbReference>
<feature type="domain" description="Ig-like" evidence="23">
    <location>
        <begin position="242"/>
        <end position="322"/>
    </location>
</feature>
<evidence type="ECO:0000256" key="15">
    <source>
        <dbReference type="PIRSR" id="PIRSR000615-1"/>
    </source>
</evidence>
<dbReference type="PROSITE" id="PS50011">
    <property type="entry name" value="PROTEIN_KINASE_DOM"/>
    <property type="match status" value="1"/>
</dbReference>
<evidence type="ECO:0000256" key="21">
    <source>
        <dbReference type="SAM" id="Phobius"/>
    </source>
</evidence>
<evidence type="ECO:0000256" key="18">
    <source>
        <dbReference type="PIRSR" id="PIRSR000615-4"/>
    </source>
</evidence>
<dbReference type="InterPro" id="IPR008266">
    <property type="entry name" value="Tyr_kinase_AS"/>
</dbReference>
<feature type="compositionally biased region" description="Low complexity" evidence="20">
    <location>
        <begin position="629"/>
        <end position="642"/>
    </location>
</feature>
<proteinExistence type="predicted"/>
<dbReference type="Pfam" id="PF07679">
    <property type="entry name" value="I-set"/>
    <property type="match status" value="1"/>
</dbReference>
<feature type="domain" description="Protein kinase" evidence="22">
    <location>
        <begin position="404"/>
        <end position="845"/>
    </location>
</feature>
<dbReference type="GO" id="GO:0005886">
    <property type="term" value="C:plasma membrane"/>
    <property type="evidence" value="ECO:0007669"/>
    <property type="project" value="TreeGrafter"/>
</dbReference>
<feature type="region of interest" description="Disordered" evidence="20">
    <location>
        <begin position="929"/>
        <end position="989"/>
    </location>
</feature>
<keyword evidence="7 21" id="KW-1133">Transmembrane helix</keyword>
<comment type="subcellular location">
    <subcellularLocation>
        <location evidence="1">Membrane</location>
        <topology evidence="1">Single-pass membrane protein</topology>
    </subcellularLocation>
</comment>
<feature type="site" description="Important for interaction with phosphotyrosine-binding proteins" evidence="18">
    <location>
        <position position="855"/>
    </location>
</feature>
<evidence type="ECO:0000256" key="17">
    <source>
        <dbReference type="PIRSR" id="PIRSR000615-3"/>
    </source>
</evidence>
<evidence type="ECO:0000256" key="4">
    <source>
        <dbReference type="ARBA" id="ARBA00022741"/>
    </source>
</evidence>
<dbReference type="Gene3D" id="3.30.200.20">
    <property type="entry name" value="Phosphorylase Kinase, domain 1"/>
    <property type="match status" value="1"/>
</dbReference>
<dbReference type="CDD" id="cd00096">
    <property type="entry name" value="Ig"/>
    <property type="match status" value="1"/>
</dbReference>
<keyword evidence="12" id="KW-0325">Glycoprotein</keyword>
<reference evidence="24" key="1">
    <citation type="submission" date="2020-07" db="EMBL/GenBank/DDBJ databases">
        <title>The High-quality genome of the commercially important snow crab, Chionoecetes opilio.</title>
        <authorList>
            <person name="Jeong J.-H."/>
            <person name="Ryu S."/>
        </authorList>
    </citation>
    <scope>NUCLEOTIDE SEQUENCE</scope>
    <source>
        <strain evidence="24">MADBK_172401_WGS</strain>
        <tissue evidence="24">Digestive gland</tissue>
    </source>
</reference>
<keyword evidence="17" id="KW-0460">Magnesium</keyword>
<dbReference type="Pfam" id="PF07714">
    <property type="entry name" value="PK_Tyr_Ser-Thr"/>
    <property type="match status" value="2"/>
</dbReference>
<dbReference type="InterPro" id="IPR017441">
    <property type="entry name" value="Protein_kinase_ATP_BS"/>
</dbReference>
<keyword evidence="13" id="KW-0393">Immunoglobulin domain</keyword>
<keyword evidence="8 21" id="KW-0472">Membrane</keyword>
<dbReference type="SUPFAM" id="SSF48726">
    <property type="entry name" value="Immunoglobulin"/>
    <property type="match status" value="1"/>
</dbReference>
<evidence type="ECO:0000256" key="2">
    <source>
        <dbReference type="ARBA" id="ARBA00022679"/>
    </source>
</evidence>
<dbReference type="GO" id="GO:0007169">
    <property type="term" value="P:cell surface receptor protein tyrosine kinase signaling pathway"/>
    <property type="evidence" value="ECO:0007669"/>
    <property type="project" value="TreeGrafter"/>
</dbReference>
<dbReference type="EMBL" id="JACEEZ010020972">
    <property type="protein sequence ID" value="KAG0713917.1"/>
    <property type="molecule type" value="Genomic_DNA"/>
</dbReference>
<keyword evidence="3 21" id="KW-0812">Transmembrane</keyword>
<feature type="active site" description="Proton acceptor" evidence="15">
    <location>
        <position position="712"/>
    </location>
</feature>
<protein>
    <submittedName>
        <fullName evidence="24">Vascular endothelial growth factor receptor 1</fullName>
    </submittedName>
</protein>
<evidence type="ECO:0000313" key="25">
    <source>
        <dbReference type="Proteomes" id="UP000770661"/>
    </source>
</evidence>
<evidence type="ECO:0000256" key="8">
    <source>
        <dbReference type="ARBA" id="ARBA00023136"/>
    </source>
</evidence>
<dbReference type="PANTHER" id="PTHR24416">
    <property type="entry name" value="TYROSINE-PROTEIN KINASE RECEPTOR"/>
    <property type="match status" value="1"/>
</dbReference>
<evidence type="ECO:0000256" key="20">
    <source>
        <dbReference type="SAM" id="MobiDB-lite"/>
    </source>
</evidence>
<feature type="binding site" evidence="17">
    <location>
        <position position="717"/>
    </location>
    <ligand>
        <name>Mg(2+)</name>
        <dbReference type="ChEBI" id="CHEBI:18420"/>
    </ligand>
</feature>
<feature type="compositionally biased region" description="Polar residues" evidence="20">
    <location>
        <begin position="643"/>
        <end position="658"/>
    </location>
</feature>
<keyword evidence="4 16" id="KW-0547">Nucleotide-binding</keyword>
<dbReference type="InterPro" id="IPR011009">
    <property type="entry name" value="Kinase-like_dom_sf"/>
</dbReference>
<evidence type="ECO:0000259" key="23">
    <source>
        <dbReference type="PROSITE" id="PS50835"/>
    </source>
</evidence>
<evidence type="ECO:0000256" key="7">
    <source>
        <dbReference type="ARBA" id="ARBA00022989"/>
    </source>
</evidence>
<dbReference type="Proteomes" id="UP000770661">
    <property type="component" value="Unassembled WGS sequence"/>
</dbReference>
<dbReference type="GO" id="GO:0004714">
    <property type="term" value="F:transmembrane receptor protein tyrosine kinase activity"/>
    <property type="evidence" value="ECO:0007669"/>
    <property type="project" value="UniProtKB-EC"/>
</dbReference>
<dbReference type="PROSITE" id="PS00109">
    <property type="entry name" value="PROTEIN_KINASE_TYR"/>
    <property type="match status" value="1"/>
</dbReference>
<evidence type="ECO:0000313" key="24">
    <source>
        <dbReference type="EMBL" id="KAG0713917.1"/>
    </source>
</evidence>
<dbReference type="PANTHER" id="PTHR24416:SF600">
    <property type="entry name" value="PDGF- AND VEGF-RECEPTOR RELATED, ISOFORM J"/>
    <property type="match status" value="1"/>
</dbReference>
<dbReference type="GO" id="GO:0005524">
    <property type="term" value="F:ATP binding"/>
    <property type="evidence" value="ECO:0007669"/>
    <property type="project" value="UniProtKB-UniRule"/>
</dbReference>
<feature type="binding site" evidence="16 19">
    <location>
        <position position="437"/>
    </location>
    <ligand>
        <name>ATP</name>
        <dbReference type="ChEBI" id="CHEBI:30616"/>
    </ligand>
</feature>
<dbReference type="InterPro" id="IPR003598">
    <property type="entry name" value="Ig_sub2"/>
</dbReference>
<sequence>MSRGDGLCLQGIGCPKGLSLRLQIMFSLQISIEQNYHDGYFILRFASVSSSDFGNYTITITTADDAAQNSSTVLMEVKSAPHMTLKEIPLIVEGESQSATCVAQGFPKPSINMQFQTCSSRCSACEASSSIQAEKNETRHPDPGNVVERSITFSANTSGFLFCFGKNVNGSSSTSEAIRISDIGDIFVLRHTGQDDKITREEDDMDVTITENDEFSLMCAGNERGVQFDEDSNMNNQTVVVEREASFTLDCTVTGSPRPTITWRKDNKNLANESEFFDHNAMQFLRESQVLKFAFVLKKHEGEYTCQAENRISTSVSSLTLTVPGISTGLITAFVGIVSLVIVIVFLMNRMRQERKTLNAFIALENELHQMGKIELLNPSSTVDEQAELLPCHIAKWEVPRSNITIGEQLGAGAFGRVVKASVTGLEGPACTTVAIKMCKNAFDISQTRALALELKIMMNLGKHLNIVNLKGASTDQIRKGELWIMVEYCRFGNLINFMQRHRSKFTNLICPETGKIQHHLVANLPVSPCFSESNPPVPAIAQDSYLCSGTSKLVLSDPPPGRSTETDPSSTVLAPGNSRSRAVANNPLYTMGVGVITEEPENIGNFGDIQNLQSKGNRILSIGSDNLADDSSSRSLNSQSNMTTGDTQQTSCHSPLSPTESYFEKSFDYMDEIGSVPGVNAVFSSIDLISWAWQVAQGMEYLCRRKILHGDLAARNILLADNNRVKISDFGLSRNIQNDQYLKEGKDQLLPIKWMSVEAIRDCIFSTQSDVWAFGITLWEIFSLGNTPYPGMNCSDFVAKLLDGHRMACPEYANEEIYKIMTRCWEVCPLSRPSFTELGEHLGRMMKPDLKEEYVSENDAYMKMNLERFKEETDYLNMMADPSFQNFTSPEEVDVSPNYMNVAGQTRTSDSLNILSADTAAYSKVRTSSLTSTNVSSAGSNYLPMNNIKSQAPTGEVFSPRPSEPSSQSAWEFRIDFSPGRDSFPPGV</sequence>
<keyword evidence="17" id="KW-0479">Metal-binding</keyword>
<dbReference type="PIRSF" id="PIRSF000615">
    <property type="entry name" value="TyrPK_CSF1-R"/>
    <property type="match status" value="1"/>
</dbReference>
<evidence type="ECO:0000256" key="5">
    <source>
        <dbReference type="ARBA" id="ARBA00022777"/>
    </source>
</evidence>